<accession>A0A5B8RLL7</accession>
<dbReference type="KEGG" id="vg:65053261"/>
<proteinExistence type="predicted"/>
<evidence type="ECO:0000259" key="1">
    <source>
        <dbReference type="Pfam" id="PF12684"/>
    </source>
</evidence>
<reference evidence="2 3" key="1">
    <citation type="submission" date="2019-06" db="EMBL/GenBank/DDBJ databases">
        <authorList>
            <person name="Li Q."/>
            <person name="Teng T."/>
        </authorList>
    </citation>
    <scope>NUCLEOTIDE SEQUENCE [LARGE SCALE GENOMIC DNA]</scope>
</reference>
<name>A0A5B8RLL7_9CAUD</name>
<dbReference type="Pfam" id="PF12684">
    <property type="entry name" value="DUF3799"/>
    <property type="match status" value="1"/>
</dbReference>
<sequence length="352" mass="40133">MSEFKVFTSAEMPNEVYHDPNSWTAEYTSGSNLAEVFQSSPASWKFKERDENAKPLIFGTQSHTNFESKALFEAQYRRAPAPEDFKDLITSQTALAAKLKSFGLKGTSGKQYPDLIKMMVDCGEDLQVQWLIEMIAESEARAAGVELVNAKDYDACVAMRQVLESIPEHNACMNSPTAQRELSIFGVINGVKVKVRLDHIDECENVEFTLITGYDDKGQPICEDVIYPEAIVITDYKTTMSANPLEFERLAFNHGYYLKMALQHDLFRKAYPNETRPVVVRLLAQEKKKPYLPLAYRMNSEQLKIGRIQYMSVINQFAMCQAHNIWPSYANGAPEVSLTTPDWVRRQYKEFL</sequence>
<dbReference type="GeneID" id="65053261"/>
<dbReference type="Gene3D" id="3.90.320.10">
    <property type="match status" value="1"/>
</dbReference>
<evidence type="ECO:0000313" key="2">
    <source>
        <dbReference type="EMBL" id="QEA09720.1"/>
    </source>
</evidence>
<feature type="domain" description="Putative exodeoxyribonuclease 8 PDDEXK-like" evidence="1">
    <location>
        <begin position="224"/>
        <end position="331"/>
    </location>
</feature>
<dbReference type="InterPro" id="IPR011604">
    <property type="entry name" value="PDDEXK-like_dom_sf"/>
</dbReference>
<protein>
    <submittedName>
        <fullName evidence="2">Putative exodeoxyribonuclease</fullName>
    </submittedName>
</protein>
<evidence type="ECO:0000313" key="3">
    <source>
        <dbReference type="Proteomes" id="UP000321468"/>
    </source>
</evidence>
<organism evidence="2 3">
    <name type="scientific">Escherichia phage Henu7</name>
    <dbReference type="NCBI Taxonomy" id="2589652"/>
    <lineage>
        <taxon>Viruses</taxon>
        <taxon>Duplodnaviria</taxon>
        <taxon>Heunggongvirae</taxon>
        <taxon>Uroviricota</taxon>
        <taxon>Caudoviricetes</taxon>
        <taxon>Drexlerviridae</taxon>
        <taxon>Tempevirinae</taxon>
        <taxon>Henuseptimavirus</taxon>
        <taxon>Henuseptimavirus henu7</taxon>
    </lineage>
</organism>
<dbReference type="RefSeq" id="YP_010064805.1">
    <property type="nucleotide sequence ID" value="NC_054894.1"/>
</dbReference>
<dbReference type="EMBL" id="MN019128">
    <property type="protein sequence ID" value="QEA09720.1"/>
    <property type="molecule type" value="Genomic_DNA"/>
</dbReference>
<keyword evidence="3" id="KW-1185">Reference proteome</keyword>
<dbReference type="InterPro" id="IPR024432">
    <property type="entry name" value="Put_RecE_PDDEXK-like_dom"/>
</dbReference>
<dbReference type="Proteomes" id="UP000321468">
    <property type="component" value="Genome"/>
</dbReference>